<gene>
    <name evidence="2" type="ORF">DIS18_05345</name>
</gene>
<sequence length="670" mass="78342">MPISFCLKSFKAYEELVQKPHLQQEANLETLKKFISKFTVRRTKREINKLIDKAPENYINKLGVKCRFPEQVPNYYDTKETEQDKTIVQSIGELSKELKGITYLTSLVAPSYEFINIDKVQEYVDRRFTSAKGLSRYNIRKCLRSSDVALYEHIYGTRKTKKQYQFKTSKNENKARIDSIEALIHRNRLPTLSKVFKDCEIPDWYKDKSKFIAVCQKEVQIYKDIAELTLKLSGERELGKINLLANISKKHSKIVAFDSTVITLNYFEHLFRMNHPDQDILVATGSNKRDSEKVLSKFELTSEDNLNTIALCSDKMAEGVDLQKASVTVLLDMPSVLRVVEQRLGRIDRMDSIHKKILTYWPNDSDIYSLKGDQRLVEINDFVENTIGSNIKMPEELSYRHFQRTDSIQEMVQELKEYSEKDETWEGIHDSFQPIINLKEGDNAIIKESEYNQIKNTKATIKTRVSFLNSKSDWCFFALRGSETKSSRWYFIESNANNKIFTEYPEVCEKLREYINGTSEKKKWDDKHLKKYINILKDKEIQLLPPKKNRALIVAKNLLEKKIRGRKDDELKKRVMRKLLNLLNPKKESVDFESLADLWINVLQPRLTERRERNKIKRKVFNFESLIKGTAPNFIDFTTEELSEILEKCPVSENINTKIASCIIGIKSQF</sequence>
<dbReference type="Pfam" id="PF00271">
    <property type="entry name" value="Helicase_C"/>
    <property type="match status" value="1"/>
</dbReference>
<dbReference type="AlphaFoldDB" id="A0A2U2X877"/>
<protein>
    <recommendedName>
        <fullName evidence="1">Helicase C-terminal domain-containing protein</fullName>
    </recommendedName>
</protein>
<dbReference type="InterPro" id="IPR027417">
    <property type="entry name" value="P-loop_NTPase"/>
</dbReference>
<comment type="caution">
    <text evidence="2">The sequence shown here is derived from an EMBL/GenBank/DDBJ whole genome shotgun (WGS) entry which is preliminary data.</text>
</comment>
<dbReference type="InterPro" id="IPR001650">
    <property type="entry name" value="Helicase_C-like"/>
</dbReference>
<reference evidence="2 3" key="2">
    <citation type="submission" date="2018-05" db="EMBL/GenBank/DDBJ databases">
        <title>Algibacter marinivivus sp. nov., isolated from sample around a algae.</title>
        <authorList>
            <person name="Zhong X."/>
        </authorList>
    </citation>
    <scope>NUCLEOTIDE SEQUENCE [LARGE SCALE GENOMIC DNA]</scope>
    <source>
        <strain evidence="2 3">ZY111</strain>
    </source>
</reference>
<name>A0A2U2X877_9FLAO</name>
<dbReference type="SUPFAM" id="SSF52540">
    <property type="entry name" value="P-loop containing nucleoside triphosphate hydrolases"/>
    <property type="match status" value="1"/>
</dbReference>
<keyword evidence="3" id="KW-1185">Reference proteome</keyword>
<dbReference type="Gene3D" id="3.40.50.300">
    <property type="entry name" value="P-loop containing nucleotide triphosphate hydrolases"/>
    <property type="match status" value="1"/>
</dbReference>
<evidence type="ECO:0000313" key="2">
    <source>
        <dbReference type="EMBL" id="PWH83974.1"/>
    </source>
</evidence>
<dbReference type="EMBL" id="QFRI01000001">
    <property type="protein sequence ID" value="PWH83974.1"/>
    <property type="molecule type" value="Genomic_DNA"/>
</dbReference>
<reference evidence="3" key="1">
    <citation type="submission" date="2018-05" db="EMBL/GenBank/DDBJ databases">
        <title>Algibacter marinivivus sp. nov., isolated from sample around a algae.</title>
        <authorList>
            <person name="Lu D."/>
        </authorList>
    </citation>
    <scope>NUCLEOTIDE SEQUENCE [LARGE SCALE GENOMIC DNA]</scope>
    <source>
        <strain evidence="3">ZY111</strain>
    </source>
</reference>
<evidence type="ECO:0000313" key="3">
    <source>
        <dbReference type="Proteomes" id="UP000245375"/>
    </source>
</evidence>
<accession>A0A2U2X877</accession>
<dbReference type="PROSITE" id="PS51194">
    <property type="entry name" value="HELICASE_CTER"/>
    <property type="match status" value="1"/>
</dbReference>
<dbReference type="Proteomes" id="UP000245375">
    <property type="component" value="Unassembled WGS sequence"/>
</dbReference>
<evidence type="ECO:0000259" key="1">
    <source>
        <dbReference type="PROSITE" id="PS51194"/>
    </source>
</evidence>
<feature type="domain" description="Helicase C-terminal" evidence="1">
    <location>
        <begin position="224"/>
        <end position="399"/>
    </location>
</feature>
<dbReference type="OrthoDB" id="9814088at2"/>
<organism evidence="2 3">
    <name type="scientific">Algibacter marinivivus</name>
    <dbReference type="NCBI Taxonomy" id="2100723"/>
    <lineage>
        <taxon>Bacteria</taxon>
        <taxon>Pseudomonadati</taxon>
        <taxon>Bacteroidota</taxon>
        <taxon>Flavobacteriia</taxon>
        <taxon>Flavobacteriales</taxon>
        <taxon>Flavobacteriaceae</taxon>
        <taxon>Algibacter</taxon>
    </lineage>
</organism>
<proteinExistence type="predicted"/>